<evidence type="ECO:0000313" key="9">
    <source>
        <dbReference type="EMBL" id="TKS69988.1"/>
    </source>
</evidence>
<evidence type="ECO:0000256" key="4">
    <source>
        <dbReference type="ARBA" id="ARBA00023054"/>
    </source>
</evidence>
<evidence type="ECO:0000256" key="3">
    <source>
        <dbReference type="ARBA" id="ARBA00022833"/>
    </source>
</evidence>
<evidence type="ECO:0000256" key="7">
    <source>
        <dbReference type="SAM" id="MobiDB-lite"/>
    </source>
</evidence>
<evidence type="ECO:0000256" key="1">
    <source>
        <dbReference type="ARBA" id="ARBA00022723"/>
    </source>
</evidence>
<dbReference type="InterPro" id="IPR000306">
    <property type="entry name" value="Znf_FYVE"/>
</dbReference>
<dbReference type="Proteomes" id="UP000298787">
    <property type="component" value="Chromosome 4"/>
</dbReference>
<dbReference type="PROSITE" id="PS50178">
    <property type="entry name" value="ZF_FYVE"/>
    <property type="match status" value="1"/>
</dbReference>
<dbReference type="FunFam" id="1.20.58.900:FF:000027">
    <property type="entry name" value="Uncharacterized protein"/>
    <property type="match status" value="1"/>
</dbReference>
<dbReference type="Pfam" id="PF01363">
    <property type="entry name" value="FYVE"/>
    <property type="match status" value="1"/>
</dbReference>
<feature type="compositionally biased region" description="Gly residues" evidence="7">
    <location>
        <begin position="48"/>
        <end position="57"/>
    </location>
</feature>
<protein>
    <submittedName>
        <fullName evidence="9">RUN and FYVE domain-containing protein 2</fullName>
    </submittedName>
</protein>
<evidence type="ECO:0000313" key="10">
    <source>
        <dbReference type="Proteomes" id="UP000298787"/>
    </source>
</evidence>
<dbReference type="PANTHER" id="PTHR45956:SF3">
    <property type="entry name" value="RUN AND FYVE DOMAIN-CONTAINING PROTEIN 2"/>
    <property type="match status" value="1"/>
</dbReference>
<evidence type="ECO:0000256" key="2">
    <source>
        <dbReference type="ARBA" id="ARBA00022771"/>
    </source>
</evidence>
<dbReference type="STRING" id="240159.A0A4U5U808"/>
<feature type="region of interest" description="Disordered" evidence="7">
    <location>
        <begin position="34"/>
        <end position="57"/>
    </location>
</feature>
<dbReference type="Pfam" id="PF02759">
    <property type="entry name" value="RUN"/>
    <property type="match status" value="1"/>
</dbReference>
<dbReference type="AlphaFoldDB" id="A0A4U5U808"/>
<dbReference type="InterPro" id="IPR004012">
    <property type="entry name" value="Run_dom"/>
</dbReference>
<dbReference type="GO" id="GO:0005737">
    <property type="term" value="C:cytoplasm"/>
    <property type="evidence" value="ECO:0007669"/>
    <property type="project" value="TreeGrafter"/>
</dbReference>
<dbReference type="InterPro" id="IPR017455">
    <property type="entry name" value="Znf_FYVE-rel"/>
</dbReference>
<dbReference type="SUPFAM" id="SSF140741">
    <property type="entry name" value="RUN domain-like"/>
    <property type="match status" value="1"/>
</dbReference>
<keyword evidence="1" id="KW-0479">Metal-binding</keyword>
<keyword evidence="3" id="KW-0862">Zinc</keyword>
<keyword evidence="4 6" id="KW-0175">Coiled coil</keyword>
<evidence type="ECO:0000259" key="8">
    <source>
        <dbReference type="PROSITE" id="PS50178"/>
    </source>
</evidence>
<dbReference type="GO" id="GO:0008270">
    <property type="term" value="F:zinc ion binding"/>
    <property type="evidence" value="ECO:0007669"/>
    <property type="project" value="UniProtKB-KW"/>
</dbReference>
<dbReference type="SUPFAM" id="SSF57903">
    <property type="entry name" value="FYVE/PHD zinc finger"/>
    <property type="match status" value="1"/>
</dbReference>
<proteinExistence type="predicted"/>
<gene>
    <name evidence="9" type="ORF">D9C73_004055</name>
</gene>
<dbReference type="InterPro" id="IPR037213">
    <property type="entry name" value="Run_dom_sf"/>
</dbReference>
<keyword evidence="2 5" id="KW-0863">Zinc-finger</keyword>
<dbReference type="FunFam" id="3.30.40.10:FF:000046">
    <property type="entry name" value="RUN and FYVE domain containing 2"/>
    <property type="match status" value="1"/>
</dbReference>
<evidence type="ECO:0000256" key="5">
    <source>
        <dbReference type="PROSITE-ProRule" id="PRU00091"/>
    </source>
</evidence>
<organism evidence="9 10">
    <name type="scientific">Collichthys lucidus</name>
    <name type="common">Big head croaker</name>
    <name type="synonym">Sciaena lucida</name>
    <dbReference type="NCBI Taxonomy" id="240159"/>
    <lineage>
        <taxon>Eukaryota</taxon>
        <taxon>Metazoa</taxon>
        <taxon>Chordata</taxon>
        <taxon>Craniata</taxon>
        <taxon>Vertebrata</taxon>
        <taxon>Euteleostomi</taxon>
        <taxon>Actinopterygii</taxon>
        <taxon>Neopterygii</taxon>
        <taxon>Teleostei</taxon>
        <taxon>Neoteleostei</taxon>
        <taxon>Acanthomorphata</taxon>
        <taxon>Eupercaria</taxon>
        <taxon>Sciaenidae</taxon>
        <taxon>Collichthys</taxon>
    </lineage>
</organism>
<keyword evidence="10" id="KW-1185">Reference proteome</keyword>
<dbReference type="InterPro" id="IPR011011">
    <property type="entry name" value="Znf_FYVE_PHD"/>
</dbReference>
<dbReference type="Gene3D" id="3.30.40.10">
    <property type="entry name" value="Zinc/RING finger domain, C3HC4 (zinc finger)"/>
    <property type="match status" value="1"/>
</dbReference>
<name>A0A4U5U808_COLLU</name>
<reference evidence="9 10" key="1">
    <citation type="submission" date="2019-01" db="EMBL/GenBank/DDBJ databases">
        <title>Genome Assembly of Collichthys lucidus.</title>
        <authorList>
            <person name="Cai M."/>
            <person name="Xiao S."/>
        </authorList>
    </citation>
    <scope>NUCLEOTIDE SEQUENCE [LARGE SCALE GENOMIC DNA]</scope>
    <source>
        <strain evidence="9">JT15FE1705JMU</strain>
        <tissue evidence="9">Muscle</tissue>
    </source>
</reference>
<dbReference type="InterPro" id="IPR013083">
    <property type="entry name" value="Znf_RING/FYVE/PHD"/>
</dbReference>
<dbReference type="Gene3D" id="1.20.5.170">
    <property type="match status" value="1"/>
</dbReference>
<feature type="coiled-coil region" evidence="6">
    <location>
        <begin position="286"/>
        <end position="327"/>
    </location>
</feature>
<dbReference type="EMBL" id="CM014081">
    <property type="protein sequence ID" value="TKS69988.1"/>
    <property type="molecule type" value="Genomic_DNA"/>
</dbReference>
<evidence type="ECO:0000256" key="6">
    <source>
        <dbReference type="SAM" id="Coils"/>
    </source>
</evidence>
<dbReference type="SMART" id="SM00064">
    <property type="entry name" value="FYVE"/>
    <property type="match status" value="1"/>
</dbReference>
<feature type="coiled-coil region" evidence="6">
    <location>
        <begin position="364"/>
        <end position="594"/>
    </location>
</feature>
<sequence length="673" mass="76307">MASPAEHDLALSEADHSKEKAQVFGILRLQEEKSGVGDKANSSSTMRSGGGGGGGGGDGRWQAPIFALARKASETISGSIHVLPKVSEHRTSLPGDWTVQALRDPMAMERANLLNMAKLSIKGLIESALSFGRTLDSDYPPLQQFFVVMEHCLKHGLRVKKSFLGFNKSLWGPLELVEKLCPEAAEISASVRDLPGLNDFYENSALMLEEEGAVIVGLLVGLNVIDANLCVKGEDLDSQVGVIDFSMYLKNDIDDYRSEERNSQIASILDQKNYVEELNRQLNSTVHGLQGRVDSLEKSNSKLIEELAIAKNNIIKLQEENQQLRSENSLILLKAQQQLEVTQGDVTVERDTYKQSRQGLDEMYNEARRQLKEECQLRQDVENELVVQVSMKQEMELAMKLLEKDIHEKQDTLIGLRHQLDEVKAINVEMYQKMQSSDDEMKKKNNMISRLEEKTNQITATMKQLEQRLQEAERHRTSAEEGTRRFKLDFANKADSLQRQIEHKERQLQQLETDLKIEREWRQTLQNDLDRERDTVAQLSTEALQINGLKKEFHRLQDENIQLKTICEDQEQALEELGSKLSESKMKIEDIKEANKALQGGQVWLKDKEASHCKLCEKEFSISRRKHHCRNCGEIFCNSCSDNELPLPASPKPVRVCDTCHALLLQRCSSNPT</sequence>
<dbReference type="InterPro" id="IPR047335">
    <property type="entry name" value="RUFY1-3"/>
</dbReference>
<accession>A0A4U5U808</accession>
<dbReference type="PANTHER" id="PTHR45956">
    <property type="entry name" value="RUN AND FYVE DOMAIN-CONTAINING PROTEIN 2-LIKE PROTEIN"/>
    <property type="match status" value="1"/>
</dbReference>
<dbReference type="Gene3D" id="1.20.58.900">
    <property type="match status" value="2"/>
</dbReference>
<feature type="domain" description="FYVE-type" evidence="8">
    <location>
        <begin position="607"/>
        <end position="665"/>
    </location>
</feature>